<evidence type="ECO:0000256" key="1">
    <source>
        <dbReference type="SAM" id="MobiDB-lite"/>
    </source>
</evidence>
<evidence type="ECO:0000259" key="2">
    <source>
        <dbReference type="Pfam" id="PF02721"/>
    </source>
</evidence>
<evidence type="ECO:0000313" key="4">
    <source>
        <dbReference type="Proteomes" id="UP001341840"/>
    </source>
</evidence>
<dbReference type="InterPro" id="IPR012340">
    <property type="entry name" value="NA-bd_OB-fold"/>
</dbReference>
<sequence>MRLIRHWKVPSVLDRKYKASIELVFKDSEGDRINAMIRPFHVRQFDAILNDGNVYAVSNVAIAPNDIKFKTMTHKYRLIFKGDTRIQPSVDDDKIRRQQFHFLPTSKILSETRDDVYLIDYMGLLIAKGESTKFTKNKKPSFLIGIVLDDMTYYIHLRVADASGEALFGDDLEKYLEDIKMFVGKIYIFKVNAAMSSVTYFQPCIITISKITSDNELLKLYMIKYNLDPVPNDGSVAISTKSSNGAAASGAHISNPQESFAKTPSPPALKKSRLSQKDTIVIGTPGPKGSDIHGSPIANSNEFKPSAQKNLMIEFNLTTRKGGKKLGRLNLDKNG</sequence>
<dbReference type="CDD" id="cd04480">
    <property type="entry name" value="RPA1_DBD_A_like"/>
    <property type="match status" value="1"/>
</dbReference>
<keyword evidence="4" id="KW-1185">Reference proteome</keyword>
<dbReference type="Pfam" id="PF02721">
    <property type="entry name" value="DUF223"/>
    <property type="match status" value="1"/>
</dbReference>
<organism evidence="3 4">
    <name type="scientific">Stylosanthes scabra</name>
    <dbReference type="NCBI Taxonomy" id="79078"/>
    <lineage>
        <taxon>Eukaryota</taxon>
        <taxon>Viridiplantae</taxon>
        <taxon>Streptophyta</taxon>
        <taxon>Embryophyta</taxon>
        <taxon>Tracheophyta</taxon>
        <taxon>Spermatophyta</taxon>
        <taxon>Magnoliopsida</taxon>
        <taxon>eudicotyledons</taxon>
        <taxon>Gunneridae</taxon>
        <taxon>Pentapetalae</taxon>
        <taxon>rosids</taxon>
        <taxon>fabids</taxon>
        <taxon>Fabales</taxon>
        <taxon>Fabaceae</taxon>
        <taxon>Papilionoideae</taxon>
        <taxon>50 kb inversion clade</taxon>
        <taxon>dalbergioids sensu lato</taxon>
        <taxon>Dalbergieae</taxon>
        <taxon>Pterocarpus clade</taxon>
        <taxon>Stylosanthes</taxon>
    </lineage>
</organism>
<dbReference type="EMBL" id="JASCZI010121572">
    <property type="protein sequence ID" value="MED6162266.1"/>
    <property type="molecule type" value="Genomic_DNA"/>
</dbReference>
<proteinExistence type="predicted"/>
<comment type="caution">
    <text evidence="3">The sequence shown here is derived from an EMBL/GenBank/DDBJ whole genome shotgun (WGS) entry which is preliminary data.</text>
</comment>
<evidence type="ECO:0000313" key="3">
    <source>
        <dbReference type="EMBL" id="MED6162266.1"/>
    </source>
</evidence>
<feature type="compositionally biased region" description="Polar residues" evidence="1">
    <location>
        <begin position="247"/>
        <end position="262"/>
    </location>
</feature>
<protein>
    <recommendedName>
        <fullName evidence="2">Replication protein A 70 kDa DNA-binding subunit B/D first OB fold domain-containing protein</fullName>
    </recommendedName>
</protein>
<name>A0ABU6UQ71_9FABA</name>
<dbReference type="SUPFAM" id="SSF50249">
    <property type="entry name" value="Nucleic acid-binding proteins"/>
    <property type="match status" value="1"/>
</dbReference>
<feature type="domain" description="Replication protein A 70 kDa DNA-binding subunit B/D first OB fold" evidence="2">
    <location>
        <begin position="3"/>
        <end position="88"/>
    </location>
</feature>
<gene>
    <name evidence="3" type="ORF">PIB30_068790</name>
</gene>
<accession>A0ABU6UQ71</accession>
<dbReference type="Gene3D" id="2.40.50.140">
    <property type="entry name" value="Nucleic acid-binding proteins"/>
    <property type="match status" value="1"/>
</dbReference>
<reference evidence="3 4" key="1">
    <citation type="journal article" date="2023" name="Plants (Basel)">
        <title>Bridging the Gap: Combining Genomics and Transcriptomics Approaches to Understand Stylosanthes scabra, an Orphan Legume from the Brazilian Caatinga.</title>
        <authorList>
            <person name="Ferreira-Neto J.R.C."/>
            <person name="da Silva M.D."/>
            <person name="Binneck E."/>
            <person name="de Melo N.F."/>
            <person name="da Silva R.H."/>
            <person name="de Melo A.L.T.M."/>
            <person name="Pandolfi V."/>
            <person name="Bustamante F.O."/>
            <person name="Brasileiro-Vidal A.C."/>
            <person name="Benko-Iseppon A.M."/>
        </authorList>
    </citation>
    <scope>NUCLEOTIDE SEQUENCE [LARGE SCALE GENOMIC DNA]</scope>
    <source>
        <tissue evidence="3">Leaves</tissue>
    </source>
</reference>
<dbReference type="Proteomes" id="UP001341840">
    <property type="component" value="Unassembled WGS sequence"/>
</dbReference>
<dbReference type="InterPro" id="IPR003871">
    <property type="entry name" value="RFA1B/D_OB_1st"/>
</dbReference>
<feature type="region of interest" description="Disordered" evidence="1">
    <location>
        <begin position="247"/>
        <end position="303"/>
    </location>
</feature>